<dbReference type="Pfam" id="PF12277">
    <property type="entry name" value="DUF3618"/>
    <property type="match status" value="1"/>
</dbReference>
<accession>A0A378YIT7</accession>
<dbReference type="RefSeq" id="WP_039810452.1">
    <property type="nucleotide sequence ID" value="NZ_UGRY01000002.1"/>
</dbReference>
<dbReference type="OrthoDB" id="4568798at2"/>
<proteinExistence type="predicted"/>
<evidence type="ECO:0000256" key="2">
    <source>
        <dbReference type="SAM" id="Phobius"/>
    </source>
</evidence>
<dbReference type="InterPro" id="IPR022062">
    <property type="entry name" value="DUF3618"/>
</dbReference>
<dbReference type="STRING" id="1406858.GCA_000710895_05842"/>
<evidence type="ECO:0000313" key="4">
    <source>
        <dbReference type="Proteomes" id="UP000255467"/>
    </source>
</evidence>
<feature type="region of interest" description="Disordered" evidence="1">
    <location>
        <begin position="1"/>
        <end position="28"/>
    </location>
</feature>
<evidence type="ECO:0000256" key="1">
    <source>
        <dbReference type="SAM" id="MobiDB-lite"/>
    </source>
</evidence>
<keyword evidence="2" id="KW-1133">Transmembrane helix</keyword>
<organism evidence="3 4">
    <name type="scientific">Nocardia otitidiscaviarum</name>
    <dbReference type="NCBI Taxonomy" id="1823"/>
    <lineage>
        <taxon>Bacteria</taxon>
        <taxon>Bacillati</taxon>
        <taxon>Actinomycetota</taxon>
        <taxon>Actinomycetes</taxon>
        <taxon>Mycobacteriales</taxon>
        <taxon>Nocardiaceae</taxon>
        <taxon>Nocardia</taxon>
    </lineage>
</organism>
<name>A0A378YIT7_9NOCA</name>
<feature type="transmembrane region" description="Helical" evidence="2">
    <location>
        <begin position="77"/>
        <end position="95"/>
    </location>
</feature>
<dbReference type="Proteomes" id="UP000255467">
    <property type="component" value="Unassembled WGS sequence"/>
</dbReference>
<evidence type="ECO:0000313" key="3">
    <source>
        <dbReference type="EMBL" id="SUA77096.1"/>
    </source>
</evidence>
<keyword evidence="2" id="KW-0812">Transmembrane</keyword>
<gene>
    <name evidence="3" type="ORF">NCTC1934_02865</name>
</gene>
<sequence>MNQPDSEKKTAASVDERREQVEHTREELGHTVEALAAKTDVKARAQDRAEVAKHQAAAKAEQLKHKTTDAAEQARSHPGLVLAGVAGVVIAVWAVRRRRNG</sequence>
<protein>
    <submittedName>
        <fullName evidence="3">Protein of uncharacterized function (DUF3618)</fullName>
    </submittedName>
</protein>
<keyword evidence="4" id="KW-1185">Reference proteome</keyword>
<reference evidence="3 4" key="1">
    <citation type="submission" date="2018-06" db="EMBL/GenBank/DDBJ databases">
        <authorList>
            <consortium name="Pathogen Informatics"/>
            <person name="Doyle S."/>
        </authorList>
    </citation>
    <scope>NUCLEOTIDE SEQUENCE [LARGE SCALE GENOMIC DNA]</scope>
    <source>
        <strain evidence="3 4">NCTC1934</strain>
    </source>
</reference>
<dbReference type="AlphaFoldDB" id="A0A378YIT7"/>
<dbReference type="EMBL" id="UGRY01000002">
    <property type="protein sequence ID" value="SUA77096.1"/>
    <property type="molecule type" value="Genomic_DNA"/>
</dbReference>
<keyword evidence="2" id="KW-0472">Membrane</keyword>